<dbReference type="PANTHER" id="PTHR15350:SF5">
    <property type="entry name" value="COP9 SIGNALOSOME COMPLEX SUBUNIT 7"/>
    <property type="match status" value="1"/>
</dbReference>
<evidence type="ECO:0000313" key="5">
    <source>
        <dbReference type="EMBL" id="CAE0364085.1"/>
    </source>
</evidence>
<name>A0A7S3NJ03_9STRA</name>
<reference evidence="5" key="1">
    <citation type="submission" date="2021-01" db="EMBL/GenBank/DDBJ databases">
        <authorList>
            <person name="Corre E."/>
            <person name="Pelletier E."/>
            <person name="Niang G."/>
            <person name="Scheremetjew M."/>
            <person name="Finn R."/>
            <person name="Kale V."/>
            <person name="Holt S."/>
            <person name="Cochrane G."/>
            <person name="Meng A."/>
            <person name="Brown T."/>
            <person name="Cohen L."/>
        </authorList>
    </citation>
    <scope>NUCLEOTIDE SEQUENCE</scope>
    <source>
        <strain evidence="5">CCMP1510</strain>
    </source>
</reference>
<organism evidence="5">
    <name type="scientific">Aureoumbra lagunensis</name>
    <dbReference type="NCBI Taxonomy" id="44058"/>
    <lineage>
        <taxon>Eukaryota</taxon>
        <taxon>Sar</taxon>
        <taxon>Stramenopiles</taxon>
        <taxon>Ochrophyta</taxon>
        <taxon>Pelagophyceae</taxon>
        <taxon>Pelagomonadales</taxon>
        <taxon>Aureoumbra</taxon>
    </lineage>
</organism>
<comment type="similarity">
    <text evidence="1">Belongs to the CSN7/EIF3M family. CSN7 subfamily.</text>
</comment>
<dbReference type="AlphaFoldDB" id="A0A7S3NJ03"/>
<sequence>MGDSSGIEGNQQLEQFTLLAKSLKGRAVVGLIQSALGAKRVFVFGELLAMPNVQALKESEHVNYVKLLEIFCYGKYSDYQQTKKEIQDFPELNEAQLKKLRLLSIVSACRERRQITYENLAQELETNTTRELEDYIIEAIYSGLVFGKMDQKQRIFYISRTASRDLPLQDIPRLAARLQQWAETAKVIAQALAKQRQQSIESRALQTDRTNTLNAAVEDISKHIKDDPEKDRFDSDFGINDGGGSERVSKRRAKRSRFPLNLK</sequence>
<dbReference type="InterPro" id="IPR045237">
    <property type="entry name" value="COPS7/eIF3m"/>
</dbReference>
<dbReference type="PANTHER" id="PTHR15350">
    <property type="entry name" value="COP9 SIGNALOSOME COMPLEX SUBUNIT 7/DENDRITIC CELL PROTEIN GA17"/>
    <property type="match status" value="1"/>
</dbReference>
<dbReference type="Pfam" id="PF22061">
    <property type="entry name" value="CSN7_HB_subdom"/>
    <property type="match status" value="1"/>
</dbReference>
<dbReference type="EMBL" id="HBIJ01006874">
    <property type="protein sequence ID" value="CAE0364085.1"/>
    <property type="molecule type" value="Transcribed_RNA"/>
</dbReference>
<feature type="region of interest" description="Disordered" evidence="3">
    <location>
        <begin position="226"/>
        <end position="263"/>
    </location>
</feature>
<dbReference type="PROSITE" id="PS50250">
    <property type="entry name" value="PCI"/>
    <property type="match status" value="1"/>
</dbReference>
<protein>
    <recommendedName>
        <fullName evidence="4">PCI domain-containing protein</fullName>
    </recommendedName>
</protein>
<evidence type="ECO:0000259" key="4">
    <source>
        <dbReference type="PROSITE" id="PS50250"/>
    </source>
</evidence>
<dbReference type="SMART" id="SM00088">
    <property type="entry name" value="PINT"/>
    <property type="match status" value="1"/>
</dbReference>
<evidence type="ECO:0000256" key="3">
    <source>
        <dbReference type="SAM" id="MobiDB-lite"/>
    </source>
</evidence>
<keyword evidence="2" id="KW-0736">Signalosome</keyword>
<gene>
    <name evidence="5" type="ORF">ALAG00032_LOCUS4826</name>
</gene>
<dbReference type="Pfam" id="PF01399">
    <property type="entry name" value="PCI"/>
    <property type="match status" value="1"/>
</dbReference>
<evidence type="ECO:0000256" key="2">
    <source>
        <dbReference type="ARBA" id="ARBA00022790"/>
    </source>
</evidence>
<feature type="domain" description="PCI" evidence="4">
    <location>
        <begin position="1"/>
        <end position="163"/>
    </location>
</feature>
<evidence type="ECO:0000256" key="1">
    <source>
        <dbReference type="ARBA" id="ARBA00008482"/>
    </source>
</evidence>
<proteinExistence type="inferred from homology"/>
<feature type="compositionally biased region" description="Basic and acidic residues" evidence="3">
    <location>
        <begin position="226"/>
        <end position="235"/>
    </location>
</feature>
<dbReference type="GO" id="GO:0008180">
    <property type="term" value="C:COP9 signalosome"/>
    <property type="evidence" value="ECO:0007669"/>
    <property type="project" value="UniProtKB-KW"/>
</dbReference>
<dbReference type="InterPro" id="IPR000717">
    <property type="entry name" value="PCI_dom"/>
</dbReference>
<accession>A0A7S3NJ03</accession>